<accession>A0A077WJQ8</accession>
<evidence type="ECO:0000313" key="7">
    <source>
        <dbReference type="EMBL" id="CDS07369.1"/>
    </source>
</evidence>
<evidence type="ECO:0000256" key="5">
    <source>
        <dbReference type="ARBA" id="ARBA00023242"/>
    </source>
</evidence>
<dbReference type="GO" id="GO:0006364">
    <property type="term" value="P:rRNA processing"/>
    <property type="evidence" value="ECO:0007669"/>
    <property type="project" value="TreeGrafter"/>
</dbReference>
<dbReference type="OrthoDB" id="443772at2759"/>
<evidence type="ECO:0000256" key="2">
    <source>
        <dbReference type="ARBA" id="ARBA00007336"/>
    </source>
</evidence>
<evidence type="ECO:0000256" key="4">
    <source>
        <dbReference type="ARBA" id="ARBA00023054"/>
    </source>
</evidence>
<feature type="compositionally biased region" description="Basic residues" evidence="6">
    <location>
        <begin position="218"/>
        <end position="239"/>
    </location>
</feature>
<dbReference type="GO" id="GO:0005730">
    <property type="term" value="C:nucleolus"/>
    <property type="evidence" value="ECO:0007669"/>
    <property type="project" value="UniProtKB-SubCell"/>
</dbReference>
<feature type="compositionally biased region" description="Basic and acidic residues" evidence="6">
    <location>
        <begin position="142"/>
        <end position="159"/>
    </location>
</feature>
<dbReference type="PANTHER" id="PTHR13028:SF0">
    <property type="entry name" value="RRNA-PROCESSING PROTEIN EBP2-RELATED"/>
    <property type="match status" value="1"/>
</dbReference>
<organism evidence="7">
    <name type="scientific">Lichtheimia ramosa</name>
    <dbReference type="NCBI Taxonomy" id="688394"/>
    <lineage>
        <taxon>Eukaryota</taxon>
        <taxon>Fungi</taxon>
        <taxon>Fungi incertae sedis</taxon>
        <taxon>Mucoromycota</taxon>
        <taxon>Mucoromycotina</taxon>
        <taxon>Mucoromycetes</taxon>
        <taxon>Mucorales</taxon>
        <taxon>Lichtheimiaceae</taxon>
        <taxon>Lichtheimia</taxon>
    </lineage>
</organism>
<gene>
    <name evidence="7" type="ORF">LRAMOSA01318</name>
</gene>
<feature type="region of interest" description="Disordered" evidence="6">
    <location>
        <begin position="112"/>
        <end position="239"/>
    </location>
</feature>
<dbReference type="Pfam" id="PF05890">
    <property type="entry name" value="Ebp2"/>
    <property type="match status" value="1"/>
</dbReference>
<dbReference type="GO" id="GO:0030687">
    <property type="term" value="C:preribosome, large subunit precursor"/>
    <property type="evidence" value="ECO:0007669"/>
    <property type="project" value="TreeGrafter"/>
</dbReference>
<name>A0A077WJQ8_9FUNG</name>
<keyword evidence="3" id="KW-0690">Ribosome biogenesis</keyword>
<dbReference type="GO" id="GO:0042273">
    <property type="term" value="P:ribosomal large subunit biogenesis"/>
    <property type="evidence" value="ECO:0007669"/>
    <property type="project" value="TreeGrafter"/>
</dbReference>
<evidence type="ECO:0000256" key="6">
    <source>
        <dbReference type="SAM" id="MobiDB-lite"/>
    </source>
</evidence>
<feature type="compositionally biased region" description="Basic and acidic residues" evidence="6">
    <location>
        <begin position="120"/>
        <end position="129"/>
    </location>
</feature>
<dbReference type="EMBL" id="LK023324">
    <property type="protein sequence ID" value="CDS07369.1"/>
    <property type="molecule type" value="Genomic_DNA"/>
</dbReference>
<reference evidence="7" key="1">
    <citation type="journal article" date="2014" name="Genome Announc.">
        <title>De novo whole-genome sequence and genome annotation of Lichtheimia ramosa.</title>
        <authorList>
            <person name="Linde J."/>
            <person name="Schwartze V."/>
            <person name="Binder U."/>
            <person name="Lass-Florl C."/>
            <person name="Voigt K."/>
            <person name="Horn F."/>
        </authorList>
    </citation>
    <scope>NUCLEOTIDE SEQUENCE</scope>
    <source>
        <strain evidence="7">JMRC FSU:6197</strain>
    </source>
</reference>
<comment type="subcellular location">
    <subcellularLocation>
        <location evidence="1">Nucleus</location>
        <location evidence="1">Nucleolus</location>
    </subcellularLocation>
</comment>
<keyword evidence="4" id="KW-0175">Coiled coil</keyword>
<feature type="compositionally biased region" description="Acidic residues" evidence="6">
    <location>
        <begin position="178"/>
        <end position="187"/>
    </location>
</feature>
<proteinExistence type="inferred from homology"/>
<dbReference type="InterPro" id="IPR008610">
    <property type="entry name" value="Ebp2"/>
</dbReference>
<evidence type="ECO:0000256" key="1">
    <source>
        <dbReference type="ARBA" id="ARBA00004604"/>
    </source>
</evidence>
<comment type="similarity">
    <text evidence="2">Belongs to the EBP2 family.</text>
</comment>
<keyword evidence="5" id="KW-0539">Nucleus</keyword>
<dbReference type="PANTHER" id="PTHR13028">
    <property type="entry name" value="RRNA PROCESSING PROTEIN EBNA1-BINDING PROTEIN-RELATED"/>
    <property type="match status" value="1"/>
</dbReference>
<evidence type="ECO:0000256" key="3">
    <source>
        <dbReference type="ARBA" id="ARBA00022517"/>
    </source>
</evidence>
<sequence>MADQDPYAVETYTDEWGIPLEQLGESDIDDEDGDMILEQHLTVYNKAALTRLLDDLKIDDDLEPLDRVAVTTAEPVHVKDVFDDLSREEAFYNQALDAARHVLQQTKELDVPFLPPIDNNEPKVRDRQAKQPGKAARPGKKAAAEKEATATEELIDKVKLAKRKRKDAREDDFMLDAVDFDPEDMEDNERKNKYKRNSPNVKLNRMGKQSKKQPQSQQKRKSAKGRPGKARRMAMRNRR</sequence>
<dbReference type="GO" id="GO:0034399">
    <property type="term" value="C:nuclear periphery"/>
    <property type="evidence" value="ECO:0007669"/>
    <property type="project" value="TreeGrafter"/>
</dbReference>
<protein>
    <submittedName>
        <fullName evidence="7">Uncharacterized protein</fullName>
    </submittedName>
</protein>
<dbReference type="AlphaFoldDB" id="A0A077WJQ8"/>